<reference evidence="5" key="1">
    <citation type="journal article" date="2012" name="PLoS ONE">
        <title>Gene sets for utilization of primary and secondary nutrition supplies in the distal gut of endangered iberian lynx.</title>
        <authorList>
            <person name="Alcaide M."/>
            <person name="Messina E."/>
            <person name="Richter M."/>
            <person name="Bargiela R."/>
            <person name="Peplies J."/>
            <person name="Huws S.A."/>
            <person name="Newbold C.J."/>
            <person name="Golyshin P.N."/>
            <person name="Simon M.A."/>
            <person name="Lopez G."/>
            <person name="Yakimov M.M."/>
            <person name="Ferrer M."/>
        </authorList>
    </citation>
    <scope>NUCLEOTIDE SEQUENCE</scope>
</reference>
<dbReference type="Pfam" id="PF02563">
    <property type="entry name" value="Poly_export"/>
    <property type="match status" value="1"/>
</dbReference>
<proteinExistence type="predicted"/>
<evidence type="ECO:0000259" key="4">
    <source>
        <dbReference type="Pfam" id="PF10531"/>
    </source>
</evidence>
<name>J9H1P3_9ZZZZ</name>
<evidence type="ECO:0000256" key="2">
    <source>
        <dbReference type="SAM" id="MobiDB-lite"/>
    </source>
</evidence>
<sequence length="844" mass="94212">MFLKRFSLTFALSLCFLFQAFAQAAMTDSQVMQFMMKEQERGTNRSEIVTKLIEKGVPIDQIRRIQKKYKKQSNGSVVGARNISGVDKKKRTRTYNGEERENIKGINQRKGERDDVRESMLSERQRKRLRARRELEMSEEINGILPDTISDLDYIYGSEEDLLRMEEKSKMKVFGRNIFNNRNLSFEPNMNIATPADYRLGPGDEVFVDVYGAAQERFECTVTPEGVIVIDSYGPVRVDGLTVAQANQRLKATLGQRYTSSRIELTVGQTRTITVDVMGEVKVPGTYTLSAFSTVFNALYMAGGTNDIGTLRNIKIYRHGKHISTCDIYDYILNGNMKGNVRLSAGDVIIVGPYECLVNITGKVKRPMYYEMTPKESVGTLIKYAGGFTGDAYQGNVRLMRKSGGELSVYTIDEFDRNAFQIMDGDSVSVDSTLNRYRNMVEIKGAVMRPGMFQMDGSITTVRQLIEAAGGLSEDAMTTRGTIHRRREDRTLEVIAVDIKGIMTHKVADVSLKNEDIFFVPSNKLTQEERILTITGEVNYPGTYEFAENTTLEDFILQAGGLKDAASMVKVDVSRRMRNQETKRTSSQIAQSFSFSLKEGFVIDGTPGFVLEPFDEVFVRRSPGYIEQQHVSIEGEIAFGGTYVLSNKGMRLSDLVKAAGGLTNEAYALGAHLERTLTTSEKIKQESMIKLATSGDSIDMKKLELDDTQLVGINLEQALKHPGSNTWDIVLRKGDRLIIPQYSNTVSINGQVLYPNTVAFHEGKDLSYYIDQAGGYAKRALRKRVFAVNMNGTVTRVRSAKDIMPGCTIVVPSKARKRGMSIAEMLSIGSMTATLGTVIAAFTK</sequence>
<gene>
    <name evidence="5" type="ORF">EVA_02209</name>
</gene>
<feature type="compositionally biased region" description="Basic and acidic residues" evidence="2">
    <location>
        <begin position="104"/>
        <end position="124"/>
    </location>
</feature>
<feature type="domain" description="Soluble ligand binding" evidence="4">
    <location>
        <begin position="532"/>
        <end position="578"/>
    </location>
</feature>
<evidence type="ECO:0000313" key="5">
    <source>
        <dbReference type="EMBL" id="EJX09683.1"/>
    </source>
</evidence>
<protein>
    <submittedName>
        <fullName evidence="5">Polysialic acid transporter KpsD</fullName>
    </submittedName>
</protein>
<dbReference type="Pfam" id="PF10531">
    <property type="entry name" value="SLBB"/>
    <property type="match status" value="6"/>
</dbReference>
<organism evidence="5">
    <name type="scientific">gut metagenome</name>
    <dbReference type="NCBI Taxonomy" id="749906"/>
    <lineage>
        <taxon>unclassified sequences</taxon>
        <taxon>metagenomes</taxon>
        <taxon>organismal metagenomes</taxon>
    </lineage>
</organism>
<dbReference type="InterPro" id="IPR003715">
    <property type="entry name" value="Poly_export_N"/>
</dbReference>
<dbReference type="GO" id="GO:0015159">
    <property type="term" value="F:polysaccharide transmembrane transporter activity"/>
    <property type="evidence" value="ECO:0007669"/>
    <property type="project" value="InterPro"/>
</dbReference>
<feature type="region of interest" description="Disordered" evidence="2">
    <location>
        <begin position="104"/>
        <end position="125"/>
    </location>
</feature>
<dbReference type="Gene3D" id="3.10.560.10">
    <property type="entry name" value="Outer membrane lipoprotein wza domain like"/>
    <property type="match status" value="6"/>
</dbReference>
<feature type="domain" description="Soluble ligand binding" evidence="4">
    <location>
        <begin position="635"/>
        <end position="676"/>
    </location>
</feature>
<feature type="domain" description="Soluble ligand binding" evidence="4">
    <location>
        <begin position="358"/>
        <end position="406"/>
    </location>
</feature>
<keyword evidence="1" id="KW-0732">Signal</keyword>
<accession>J9H1P3</accession>
<feature type="domain" description="Polysaccharide export protein N-terminal" evidence="3">
    <location>
        <begin position="194"/>
        <end position="264"/>
    </location>
</feature>
<dbReference type="InterPro" id="IPR049712">
    <property type="entry name" value="Poly_export"/>
</dbReference>
<feature type="domain" description="Soluble ligand binding" evidence="4">
    <location>
        <begin position="440"/>
        <end position="495"/>
    </location>
</feature>
<feature type="domain" description="Soluble ligand binding" evidence="4">
    <location>
        <begin position="746"/>
        <end position="797"/>
    </location>
</feature>
<feature type="domain" description="Soluble ligand binding" evidence="4">
    <location>
        <begin position="275"/>
        <end position="321"/>
    </location>
</feature>
<dbReference type="PANTHER" id="PTHR33619:SF3">
    <property type="entry name" value="POLYSACCHARIDE EXPORT PROTEIN GFCE-RELATED"/>
    <property type="match status" value="1"/>
</dbReference>
<dbReference type="PANTHER" id="PTHR33619">
    <property type="entry name" value="POLYSACCHARIDE EXPORT PROTEIN GFCE-RELATED"/>
    <property type="match status" value="1"/>
</dbReference>
<dbReference type="InterPro" id="IPR019554">
    <property type="entry name" value="Soluble_ligand-bd"/>
</dbReference>
<comment type="caution">
    <text evidence="5">The sequence shown here is derived from an EMBL/GenBank/DDBJ whole genome shotgun (WGS) entry which is preliminary data.</text>
</comment>
<evidence type="ECO:0000256" key="1">
    <source>
        <dbReference type="ARBA" id="ARBA00022729"/>
    </source>
</evidence>
<dbReference type="AlphaFoldDB" id="J9H1P3"/>
<evidence type="ECO:0000259" key="3">
    <source>
        <dbReference type="Pfam" id="PF02563"/>
    </source>
</evidence>
<dbReference type="EMBL" id="AMCI01000336">
    <property type="protein sequence ID" value="EJX09683.1"/>
    <property type="molecule type" value="Genomic_DNA"/>
</dbReference>